<organism evidence="1">
    <name type="scientific">Solanum chacoense</name>
    <name type="common">Chaco potato</name>
    <dbReference type="NCBI Taxonomy" id="4108"/>
    <lineage>
        <taxon>Eukaryota</taxon>
        <taxon>Viridiplantae</taxon>
        <taxon>Streptophyta</taxon>
        <taxon>Embryophyta</taxon>
        <taxon>Tracheophyta</taxon>
        <taxon>Spermatophyta</taxon>
        <taxon>Magnoliopsida</taxon>
        <taxon>eudicotyledons</taxon>
        <taxon>Gunneridae</taxon>
        <taxon>Pentapetalae</taxon>
        <taxon>asterids</taxon>
        <taxon>lamiids</taxon>
        <taxon>Solanales</taxon>
        <taxon>Solanaceae</taxon>
        <taxon>Solanoideae</taxon>
        <taxon>Solaneae</taxon>
        <taxon>Solanum</taxon>
    </lineage>
</organism>
<name>A0A0V0I6Q0_SOLCH</name>
<accession>A0A0V0I6Q0</accession>
<evidence type="ECO:0000313" key="1">
    <source>
        <dbReference type="EMBL" id="JAP28277.1"/>
    </source>
</evidence>
<protein>
    <submittedName>
        <fullName evidence="1">Putative ovule protein</fullName>
    </submittedName>
</protein>
<reference evidence="1" key="1">
    <citation type="submission" date="2015-12" db="EMBL/GenBank/DDBJ databases">
        <title>Gene expression during late stages of embryo sac development: a critical building block for successful pollen-pistil interactions.</title>
        <authorList>
            <person name="Liu Y."/>
            <person name="Joly V."/>
            <person name="Sabar M."/>
            <person name="Matton D.P."/>
        </authorList>
    </citation>
    <scope>NUCLEOTIDE SEQUENCE</scope>
</reference>
<dbReference type="EMBL" id="GEDG01010293">
    <property type="protein sequence ID" value="JAP28277.1"/>
    <property type="molecule type" value="Transcribed_RNA"/>
</dbReference>
<proteinExistence type="predicted"/>
<dbReference type="AlphaFoldDB" id="A0A0V0I6Q0"/>
<sequence>MSDLPGSCPVRSFHLRNSPLSPSLSIKIPPHSNNFFPDYDSCFGVFRLRQIFSLFFYTASTLVRSTT</sequence>